<dbReference type="GO" id="GO:0016787">
    <property type="term" value="F:hydrolase activity"/>
    <property type="evidence" value="ECO:0007669"/>
    <property type="project" value="UniProtKB-KW"/>
</dbReference>
<dbReference type="InterPro" id="IPR027417">
    <property type="entry name" value="P-loop_NTPase"/>
</dbReference>
<proteinExistence type="inferred from homology"/>
<dbReference type="EMBL" id="CAJNNV010031422">
    <property type="protein sequence ID" value="CAE8636167.1"/>
    <property type="molecule type" value="Genomic_DNA"/>
</dbReference>
<name>A0A813HEP8_POLGL</name>
<dbReference type="InterPro" id="IPR000629">
    <property type="entry name" value="RNA-helicase_DEAD-box_CS"/>
</dbReference>
<dbReference type="FunFam" id="1.10.10.1410:FF:000002">
    <property type="entry name" value="60S acidic ribosomal protein P2"/>
    <property type="match status" value="1"/>
</dbReference>
<evidence type="ECO:0000256" key="3">
    <source>
        <dbReference type="ARBA" id="ARBA00022806"/>
    </source>
</evidence>
<evidence type="ECO:0000256" key="2">
    <source>
        <dbReference type="ARBA" id="ARBA00022801"/>
    </source>
</evidence>
<comment type="caution">
    <text evidence="7">The sequence shown here is derived from an EMBL/GenBank/DDBJ whole genome shotgun (WGS) entry which is preliminary data.</text>
</comment>
<dbReference type="InterPro" id="IPR044076">
    <property type="entry name" value="Ribosomal_P2"/>
</dbReference>
<sequence>AVAKTGSGKTCGFLLPALARIAERGPAQAPKKISYYVSEPAQPSVLVLAPTRELAQQIAGEAVKFAPTVRAKVVSIYGGVPKGDQVRELKKGCDVLIATPGRLLDLAGGDPSKNIKPSVQLVAVTYLVLDEADRMLDMGFEPDIRKIVNQCPSTGLPEEGGGATGLLAGSMRQTLFFTATWPKAVQETASAFTSKEAVQTVLSGNDSPTVADMKKILDSVEADFDETIAQKLVSELEGKTVHELIAAGKEKLTGFGGGGGGAVAAVAGGGGGGAVAAKEEKKVVVEEEEEEDVDFDLFG</sequence>
<dbReference type="HAMAP" id="MF_01478">
    <property type="entry name" value="Ribosomal_L12_arch"/>
    <property type="match status" value="1"/>
</dbReference>
<dbReference type="SMART" id="SM00487">
    <property type="entry name" value="DEXDc"/>
    <property type="match status" value="1"/>
</dbReference>
<feature type="non-terminal residue" evidence="7">
    <location>
        <position position="1"/>
    </location>
</feature>
<comment type="similarity">
    <text evidence="1">Belongs to the eukaryotic ribosomal protein P1/P2 family.</text>
</comment>
<organism evidence="7 8">
    <name type="scientific">Polarella glacialis</name>
    <name type="common">Dinoflagellate</name>
    <dbReference type="NCBI Taxonomy" id="89957"/>
    <lineage>
        <taxon>Eukaryota</taxon>
        <taxon>Sar</taxon>
        <taxon>Alveolata</taxon>
        <taxon>Dinophyceae</taxon>
        <taxon>Suessiales</taxon>
        <taxon>Suessiaceae</taxon>
        <taxon>Polarella</taxon>
    </lineage>
</organism>
<dbReference type="PROSITE" id="PS51192">
    <property type="entry name" value="HELICASE_ATP_BIND_1"/>
    <property type="match status" value="1"/>
</dbReference>
<dbReference type="InterPro" id="IPR038716">
    <property type="entry name" value="P1/P2_N_sf"/>
</dbReference>
<dbReference type="PANTHER" id="PTHR47958">
    <property type="entry name" value="ATP-DEPENDENT RNA HELICASE DBP3"/>
    <property type="match status" value="1"/>
</dbReference>
<keyword evidence="3" id="KW-0347">Helicase</keyword>
<keyword evidence="4" id="KW-0689">Ribosomal protein</keyword>
<dbReference type="GO" id="GO:0004386">
    <property type="term" value="F:helicase activity"/>
    <property type="evidence" value="ECO:0007669"/>
    <property type="project" value="UniProtKB-KW"/>
</dbReference>
<dbReference type="AlphaFoldDB" id="A0A813HEP8"/>
<dbReference type="GO" id="GO:0022625">
    <property type="term" value="C:cytosolic large ribosomal subunit"/>
    <property type="evidence" value="ECO:0007669"/>
    <property type="project" value="InterPro"/>
</dbReference>
<evidence type="ECO:0000313" key="7">
    <source>
        <dbReference type="EMBL" id="CAE8636167.1"/>
    </source>
</evidence>
<evidence type="ECO:0000313" key="8">
    <source>
        <dbReference type="Proteomes" id="UP000654075"/>
    </source>
</evidence>
<keyword evidence="5" id="KW-0687">Ribonucleoprotein</keyword>
<evidence type="ECO:0000256" key="4">
    <source>
        <dbReference type="ARBA" id="ARBA00022980"/>
    </source>
</evidence>
<dbReference type="GO" id="GO:0003735">
    <property type="term" value="F:structural constituent of ribosome"/>
    <property type="evidence" value="ECO:0007669"/>
    <property type="project" value="InterPro"/>
</dbReference>
<dbReference type="Pfam" id="PF00428">
    <property type="entry name" value="Ribosomal_60s"/>
    <property type="match status" value="1"/>
</dbReference>
<keyword evidence="2" id="KW-0378">Hydrolase</keyword>
<dbReference type="CDD" id="cd05833">
    <property type="entry name" value="Ribosomal_P2"/>
    <property type="match status" value="1"/>
</dbReference>
<dbReference type="GO" id="GO:0002182">
    <property type="term" value="P:cytoplasmic translational elongation"/>
    <property type="evidence" value="ECO:0007669"/>
    <property type="project" value="InterPro"/>
</dbReference>
<reference evidence="7" key="1">
    <citation type="submission" date="2021-02" db="EMBL/GenBank/DDBJ databases">
        <authorList>
            <person name="Dougan E. K."/>
            <person name="Rhodes N."/>
            <person name="Thang M."/>
            <person name="Chan C."/>
        </authorList>
    </citation>
    <scope>NUCLEOTIDE SEQUENCE</scope>
</reference>
<dbReference type="InterPro" id="IPR014001">
    <property type="entry name" value="Helicase_ATP-bd"/>
</dbReference>
<keyword evidence="3" id="KW-0067">ATP-binding</keyword>
<dbReference type="PROSITE" id="PS00039">
    <property type="entry name" value="DEAD_ATP_HELICASE"/>
    <property type="match status" value="1"/>
</dbReference>
<feature type="domain" description="Helicase ATP-binding" evidence="6">
    <location>
        <begin position="1"/>
        <end position="199"/>
    </location>
</feature>
<evidence type="ECO:0000256" key="5">
    <source>
        <dbReference type="ARBA" id="ARBA00023274"/>
    </source>
</evidence>
<dbReference type="InterPro" id="IPR027534">
    <property type="entry name" value="Ribosomal_P1/P2"/>
</dbReference>
<dbReference type="InterPro" id="IPR011545">
    <property type="entry name" value="DEAD/DEAH_box_helicase_dom"/>
</dbReference>
<keyword evidence="3" id="KW-0547">Nucleotide-binding</keyword>
<keyword evidence="8" id="KW-1185">Reference proteome</keyword>
<protein>
    <recommendedName>
        <fullName evidence="6">Helicase ATP-binding domain-containing protein</fullName>
    </recommendedName>
</protein>
<dbReference type="Gene3D" id="3.40.50.300">
    <property type="entry name" value="P-loop containing nucleotide triphosphate hydrolases"/>
    <property type="match status" value="1"/>
</dbReference>
<dbReference type="SUPFAM" id="SSF52540">
    <property type="entry name" value="P-loop containing nucleoside triphosphate hydrolases"/>
    <property type="match status" value="1"/>
</dbReference>
<dbReference type="GO" id="GO:0003676">
    <property type="term" value="F:nucleic acid binding"/>
    <property type="evidence" value="ECO:0007669"/>
    <property type="project" value="InterPro"/>
</dbReference>
<evidence type="ECO:0000256" key="1">
    <source>
        <dbReference type="ARBA" id="ARBA00005436"/>
    </source>
</evidence>
<dbReference type="Pfam" id="PF00270">
    <property type="entry name" value="DEAD"/>
    <property type="match status" value="1"/>
</dbReference>
<dbReference type="Gene3D" id="1.10.10.1410">
    <property type="match status" value="1"/>
</dbReference>
<dbReference type="GO" id="GO:0005524">
    <property type="term" value="F:ATP binding"/>
    <property type="evidence" value="ECO:0007669"/>
    <property type="project" value="InterPro"/>
</dbReference>
<gene>
    <name evidence="7" type="ORF">PGLA1383_LOCUS51670</name>
</gene>
<dbReference type="OrthoDB" id="196131at2759"/>
<accession>A0A813HEP8</accession>
<evidence type="ECO:0000259" key="6">
    <source>
        <dbReference type="PROSITE" id="PS51192"/>
    </source>
</evidence>
<dbReference type="Proteomes" id="UP000654075">
    <property type="component" value="Unassembled WGS sequence"/>
</dbReference>